<dbReference type="PRINTS" id="PR00792">
    <property type="entry name" value="PEPSIN"/>
</dbReference>
<keyword evidence="4 7" id="KW-0378">Hydrolase</keyword>
<feature type="active site" evidence="5">
    <location>
        <position position="330"/>
    </location>
</feature>
<dbReference type="SUPFAM" id="SSF50630">
    <property type="entry name" value="Acid proteases"/>
    <property type="match status" value="1"/>
</dbReference>
<dbReference type="Gene3D" id="2.40.70.10">
    <property type="entry name" value="Acid Proteases"/>
    <property type="match status" value="2"/>
</dbReference>
<evidence type="ECO:0000256" key="7">
    <source>
        <dbReference type="RuleBase" id="RU000454"/>
    </source>
</evidence>
<dbReference type="PANTHER" id="PTHR47966:SF2">
    <property type="entry name" value="ASPERGILLOPEPSIN-1-RELATED"/>
    <property type="match status" value="1"/>
</dbReference>
<feature type="chain" id="PRO_5019143558" description="Peptidase A1 domain-containing protein" evidence="8">
    <location>
        <begin position="24"/>
        <end position="446"/>
    </location>
</feature>
<evidence type="ECO:0000256" key="2">
    <source>
        <dbReference type="ARBA" id="ARBA00022670"/>
    </source>
</evidence>
<dbReference type="FunFam" id="2.40.70.10:FF:000024">
    <property type="entry name" value="Endothiapepsin"/>
    <property type="match status" value="1"/>
</dbReference>
<evidence type="ECO:0000259" key="9">
    <source>
        <dbReference type="PROSITE" id="PS51767"/>
    </source>
</evidence>
<dbReference type="InterPro" id="IPR001461">
    <property type="entry name" value="Aspartic_peptidase_A1"/>
</dbReference>
<comment type="caution">
    <text evidence="10">The sequence shown here is derived from an EMBL/GenBank/DDBJ whole genome shotgun (WGS) entry which is preliminary data.</text>
</comment>
<dbReference type="OrthoDB" id="2747330at2759"/>
<gene>
    <name evidence="10" type="ORF">VPNG_05359</name>
</gene>
<evidence type="ECO:0000256" key="6">
    <source>
        <dbReference type="PIRSR" id="PIRSR601461-2"/>
    </source>
</evidence>
<keyword evidence="11" id="KW-1185">Reference proteome</keyword>
<dbReference type="GO" id="GO:0006508">
    <property type="term" value="P:proteolysis"/>
    <property type="evidence" value="ECO:0007669"/>
    <property type="project" value="UniProtKB-KW"/>
</dbReference>
<dbReference type="FunFam" id="2.40.70.10:FF:000026">
    <property type="entry name" value="Endothiapepsin"/>
    <property type="match status" value="1"/>
</dbReference>
<dbReference type="InterPro" id="IPR001969">
    <property type="entry name" value="Aspartic_peptidase_AS"/>
</dbReference>
<evidence type="ECO:0000256" key="5">
    <source>
        <dbReference type="PIRSR" id="PIRSR601461-1"/>
    </source>
</evidence>
<feature type="disulfide bond" evidence="6">
    <location>
        <begin position="366"/>
        <end position="405"/>
    </location>
</feature>
<dbReference type="InParanoid" id="A0A423X4K2"/>
<dbReference type="PANTHER" id="PTHR47966">
    <property type="entry name" value="BETA-SITE APP-CLEAVING ENZYME, ISOFORM A-RELATED"/>
    <property type="match status" value="1"/>
</dbReference>
<dbReference type="InterPro" id="IPR021109">
    <property type="entry name" value="Peptidase_aspartic_dom_sf"/>
</dbReference>
<dbReference type="InterPro" id="IPR034163">
    <property type="entry name" value="Aspergillopepsin-like_cat_dom"/>
</dbReference>
<dbReference type="AlphaFoldDB" id="A0A423X4K2"/>
<keyword evidence="6" id="KW-1015">Disulfide bond</keyword>
<comment type="similarity">
    <text evidence="1 7">Belongs to the peptidase A1 family.</text>
</comment>
<keyword evidence="3 7" id="KW-0064">Aspartyl protease</keyword>
<dbReference type="PROSITE" id="PS00141">
    <property type="entry name" value="ASP_PROTEASE"/>
    <property type="match status" value="1"/>
</dbReference>
<evidence type="ECO:0000313" key="10">
    <source>
        <dbReference type="EMBL" id="ROW10794.1"/>
    </source>
</evidence>
<dbReference type="STRING" id="1230097.A0A423X4K2"/>
<proteinExistence type="inferred from homology"/>
<accession>A0A423X4K2</accession>
<dbReference type="Proteomes" id="UP000285146">
    <property type="component" value="Unassembled WGS sequence"/>
</dbReference>
<dbReference type="EMBL" id="LKEB01000027">
    <property type="protein sequence ID" value="ROW10794.1"/>
    <property type="molecule type" value="Genomic_DNA"/>
</dbReference>
<evidence type="ECO:0000256" key="3">
    <source>
        <dbReference type="ARBA" id="ARBA00022750"/>
    </source>
</evidence>
<feature type="domain" description="Peptidase A1" evidence="9">
    <location>
        <begin position="128"/>
        <end position="442"/>
    </location>
</feature>
<dbReference type="Pfam" id="PF00026">
    <property type="entry name" value="Asp"/>
    <property type="match status" value="1"/>
</dbReference>
<organism evidence="10 11">
    <name type="scientific">Cytospora leucostoma</name>
    <dbReference type="NCBI Taxonomy" id="1230097"/>
    <lineage>
        <taxon>Eukaryota</taxon>
        <taxon>Fungi</taxon>
        <taxon>Dikarya</taxon>
        <taxon>Ascomycota</taxon>
        <taxon>Pezizomycotina</taxon>
        <taxon>Sordariomycetes</taxon>
        <taxon>Sordariomycetidae</taxon>
        <taxon>Diaporthales</taxon>
        <taxon>Cytosporaceae</taxon>
        <taxon>Cytospora</taxon>
    </lineage>
</organism>
<keyword evidence="2 7" id="KW-0645">Protease</keyword>
<keyword evidence="8" id="KW-0732">Signal</keyword>
<evidence type="ECO:0000256" key="8">
    <source>
        <dbReference type="SAM" id="SignalP"/>
    </source>
</evidence>
<name>A0A423X4K2_9PEZI</name>
<sequence>MQYTTSFGGFLAATLATAGMVSAFPTIPPRVPVPVDAIASASGSVSMKQVRNNQYNGKSKHGTIALEKAYLKFNVMIPEDVSSAVSRIRNELLADLGHLADLAGIGRPKYKRSNGSAITTPQEYDVEYLTPVQIGTPAQTLMLDFDTGSSDLWVYSSATPSSDVKGQTVYDPDQSETSMQLQNATWSISYGDGSSSKGQVYYDNVTIGGLSVYPMAVEAASDVSAEFTSDTDIDGLLGLAFSKLNTVKPNKQKTFFEAAQNKLDSYLFTADLKADAPGTYNFGFIDDTAYTGNISYTDVDTSGGFWKFSTTGYQVGDGDYESVPIHGIADTGTTLMLLPTNVAVSYYQTVHNSSYDQTQGGFVFPCDAELPDFSFGVGSEDGNTTVVVPGSYINYSPTDKTNATCYGGIQGDSSIGFAIFGDIALKAAFVVFDGEKEQIGFATKNL</sequence>
<reference evidence="10 11" key="1">
    <citation type="submission" date="2015-09" db="EMBL/GenBank/DDBJ databases">
        <title>Host preference determinants of Valsa canker pathogens revealed by comparative genomics.</title>
        <authorList>
            <person name="Yin Z."/>
            <person name="Huang L."/>
        </authorList>
    </citation>
    <scope>NUCLEOTIDE SEQUENCE [LARGE SCALE GENOMIC DNA]</scope>
    <source>
        <strain evidence="10 11">SXYLt</strain>
    </source>
</reference>
<evidence type="ECO:0000256" key="4">
    <source>
        <dbReference type="ARBA" id="ARBA00022801"/>
    </source>
</evidence>
<evidence type="ECO:0000256" key="1">
    <source>
        <dbReference type="ARBA" id="ARBA00007447"/>
    </source>
</evidence>
<protein>
    <recommendedName>
        <fullName evidence="9">Peptidase A1 domain-containing protein</fullName>
    </recommendedName>
</protein>
<dbReference type="GO" id="GO:0004190">
    <property type="term" value="F:aspartic-type endopeptidase activity"/>
    <property type="evidence" value="ECO:0007669"/>
    <property type="project" value="UniProtKB-KW"/>
</dbReference>
<feature type="signal peptide" evidence="8">
    <location>
        <begin position="1"/>
        <end position="23"/>
    </location>
</feature>
<dbReference type="CDD" id="cd06097">
    <property type="entry name" value="Aspergillopepsin_like"/>
    <property type="match status" value="1"/>
</dbReference>
<dbReference type="PROSITE" id="PS51767">
    <property type="entry name" value="PEPTIDASE_A1"/>
    <property type="match status" value="1"/>
</dbReference>
<evidence type="ECO:0000313" key="11">
    <source>
        <dbReference type="Proteomes" id="UP000285146"/>
    </source>
</evidence>
<feature type="active site" evidence="5">
    <location>
        <position position="146"/>
    </location>
</feature>
<dbReference type="InterPro" id="IPR033121">
    <property type="entry name" value="PEPTIDASE_A1"/>
</dbReference>